<dbReference type="AlphaFoldDB" id="A0A7X2PCI2"/>
<sequence>MDNPFTLTFGKEPLSIINRDYEINEVYESFISPNPDSHTFLITGVRGSGKTVFMTSIANTLKKDRNWIVCDLSSDFNLIKSLTVNLNSKKEVFNIIKNAKINVSILGFEIGLENQMQANDVAVYLDKILSELTKKGKRVLVTIDEVVSNKNVREFVSLFQIFLRKEYNIFLLMTGHYENINCLQDEKTLTFLYRAPRIAMGPISEIEIANNYEKILGVDKLTSKEMAKLTKGYAYAYQALGFLCFKYKKSYKDILDKFDQHLWEYVYEKLWAKLSAIDRKIVNVIANDVNKVEKIRMELGMNSNTFTVYRKRLIKKGIIYCPQYGYLEFILPRFKEFVLDMYC</sequence>
<name>A0A7X2PCI2_9SPIO</name>
<proteinExistence type="predicted"/>
<dbReference type="PANTHER" id="PTHR34301:SF8">
    <property type="entry name" value="ATPASE DOMAIN-CONTAINING PROTEIN"/>
    <property type="match status" value="1"/>
</dbReference>
<evidence type="ECO:0000313" key="3">
    <source>
        <dbReference type="Proteomes" id="UP000460549"/>
    </source>
</evidence>
<evidence type="ECO:0000259" key="1">
    <source>
        <dbReference type="Pfam" id="PF01637"/>
    </source>
</evidence>
<dbReference type="SUPFAM" id="SSF52540">
    <property type="entry name" value="P-loop containing nucleoside triphosphate hydrolases"/>
    <property type="match status" value="1"/>
</dbReference>
<comment type="caution">
    <text evidence="2">The sequence shown here is derived from an EMBL/GenBank/DDBJ whole genome shotgun (WGS) entry which is preliminary data.</text>
</comment>
<dbReference type="RefSeq" id="WP_154425332.1">
    <property type="nucleotide sequence ID" value="NZ_VUNN01000010.1"/>
</dbReference>
<dbReference type="Gene3D" id="3.40.50.300">
    <property type="entry name" value="P-loop containing nucleotide triphosphate hydrolases"/>
    <property type="match status" value="1"/>
</dbReference>
<dbReference type="InterPro" id="IPR011579">
    <property type="entry name" value="ATPase_dom"/>
</dbReference>
<evidence type="ECO:0000313" key="2">
    <source>
        <dbReference type="EMBL" id="MSU06359.1"/>
    </source>
</evidence>
<keyword evidence="3" id="KW-1185">Reference proteome</keyword>
<protein>
    <submittedName>
        <fullName evidence="2">ATP-binding protein</fullName>
    </submittedName>
</protein>
<keyword evidence="2" id="KW-0547">Nucleotide-binding</keyword>
<feature type="domain" description="ATPase" evidence="1">
    <location>
        <begin position="17"/>
        <end position="162"/>
    </location>
</feature>
<dbReference type="GO" id="GO:0005524">
    <property type="term" value="F:ATP binding"/>
    <property type="evidence" value="ECO:0007669"/>
    <property type="project" value="UniProtKB-KW"/>
</dbReference>
<keyword evidence="2" id="KW-0067">ATP-binding</keyword>
<accession>A0A7X2PCI2</accession>
<dbReference type="Pfam" id="PF01637">
    <property type="entry name" value="ATPase_2"/>
    <property type="match status" value="1"/>
</dbReference>
<dbReference type="Proteomes" id="UP000460549">
    <property type="component" value="Unassembled WGS sequence"/>
</dbReference>
<dbReference type="EMBL" id="VUNN01000010">
    <property type="protein sequence ID" value="MSU06359.1"/>
    <property type="molecule type" value="Genomic_DNA"/>
</dbReference>
<dbReference type="PANTHER" id="PTHR34301">
    <property type="entry name" value="DNA-BINDING PROTEIN-RELATED"/>
    <property type="match status" value="1"/>
</dbReference>
<dbReference type="InterPro" id="IPR027417">
    <property type="entry name" value="P-loop_NTPase"/>
</dbReference>
<gene>
    <name evidence="2" type="ORF">FYJ80_06140</name>
</gene>
<organism evidence="2 3">
    <name type="scientific">Bullifex porci</name>
    <dbReference type="NCBI Taxonomy" id="2606638"/>
    <lineage>
        <taxon>Bacteria</taxon>
        <taxon>Pseudomonadati</taxon>
        <taxon>Spirochaetota</taxon>
        <taxon>Spirochaetia</taxon>
        <taxon>Spirochaetales</taxon>
        <taxon>Spirochaetaceae</taxon>
        <taxon>Bullifex</taxon>
    </lineage>
</organism>
<reference evidence="2 3" key="1">
    <citation type="submission" date="2019-08" db="EMBL/GenBank/DDBJ databases">
        <title>In-depth cultivation of the pig gut microbiome towards novel bacterial diversity and tailored functional studies.</title>
        <authorList>
            <person name="Wylensek D."/>
            <person name="Hitch T.C.A."/>
            <person name="Clavel T."/>
        </authorList>
    </citation>
    <scope>NUCLEOTIDE SEQUENCE [LARGE SCALE GENOMIC DNA]</scope>
    <source>
        <strain evidence="2 3">NM-380-WT-3C1</strain>
    </source>
</reference>